<gene>
    <name evidence="1" type="ORF">chiPu_0033194</name>
</gene>
<evidence type="ECO:0000313" key="2">
    <source>
        <dbReference type="Proteomes" id="UP000287033"/>
    </source>
</evidence>
<comment type="caution">
    <text evidence="1">The sequence shown here is derived from an EMBL/GenBank/DDBJ whole genome shotgun (WGS) entry which is preliminary data.</text>
</comment>
<proteinExistence type="predicted"/>
<evidence type="ECO:0000313" key="1">
    <source>
        <dbReference type="EMBL" id="GCC48855.1"/>
    </source>
</evidence>
<accession>A0A401U1T6</accession>
<organism evidence="1 2">
    <name type="scientific">Chiloscyllium punctatum</name>
    <name type="common">Brownbanded bambooshark</name>
    <name type="synonym">Hemiscyllium punctatum</name>
    <dbReference type="NCBI Taxonomy" id="137246"/>
    <lineage>
        <taxon>Eukaryota</taxon>
        <taxon>Metazoa</taxon>
        <taxon>Chordata</taxon>
        <taxon>Craniata</taxon>
        <taxon>Vertebrata</taxon>
        <taxon>Chondrichthyes</taxon>
        <taxon>Elasmobranchii</taxon>
        <taxon>Galeomorphii</taxon>
        <taxon>Galeoidea</taxon>
        <taxon>Orectolobiformes</taxon>
        <taxon>Hemiscylliidae</taxon>
        <taxon>Chiloscyllium</taxon>
    </lineage>
</organism>
<feature type="non-terminal residue" evidence="1">
    <location>
        <position position="180"/>
    </location>
</feature>
<protein>
    <submittedName>
        <fullName evidence="1">Uncharacterized protein</fullName>
    </submittedName>
</protein>
<sequence length="180" mass="19223">ALVDLVHGLADQAEFDHRAVARDEARVRGAARGRELRPAAGGLLDRGNREVGERSGLGDEHVRVRRLPVDMRADAVAAGLRQPFVDQLPEALLRMVVVVADVELGARLAGDHVARGVADVDGGEFEVAGLELRAAVIERLVAQRHDQPGDVGHRVRGAVRIGDVALHAVDHQRAGLRAAP</sequence>
<keyword evidence="2" id="KW-1185">Reference proteome</keyword>
<dbReference type="EMBL" id="BEZZ01256779">
    <property type="protein sequence ID" value="GCC48855.1"/>
    <property type="molecule type" value="Genomic_DNA"/>
</dbReference>
<dbReference type="AlphaFoldDB" id="A0A401U1T6"/>
<feature type="non-terminal residue" evidence="1">
    <location>
        <position position="1"/>
    </location>
</feature>
<reference evidence="1 2" key="1">
    <citation type="journal article" date="2018" name="Nat. Ecol. Evol.">
        <title>Shark genomes provide insights into elasmobranch evolution and the origin of vertebrates.</title>
        <authorList>
            <person name="Hara Y"/>
            <person name="Yamaguchi K"/>
            <person name="Onimaru K"/>
            <person name="Kadota M"/>
            <person name="Koyanagi M"/>
            <person name="Keeley SD"/>
            <person name="Tatsumi K"/>
            <person name="Tanaka K"/>
            <person name="Motone F"/>
            <person name="Kageyama Y"/>
            <person name="Nozu R"/>
            <person name="Adachi N"/>
            <person name="Nishimura O"/>
            <person name="Nakagawa R"/>
            <person name="Tanegashima C"/>
            <person name="Kiyatake I"/>
            <person name="Matsumoto R"/>
            <person name="Murakumo K"/>
            <person name="Nishida K"/>
            <person name="Terakita A"/>
            <person name="Kuratani S"/>
            <person name="Sato K"/>
            <person name="Hyodo S Kuraku.S."/>
        </authorList>
    </citation>
    <scope>NUCLEOTIDE SEQUENCE [LARGE SCALE GENOMIC DNA]</scope>
</reference>
<dbReference type="Proteomes" id="UP000287033">
    <property type="component" value="Unassembled WGS sequence"/>
</dbReference>
<name>A0A401U1T6_CHIPU</name>